<evidence type="ECO:0000256" key="1">
    <source>
        <dbReference type="SAM" id="Phobius"/>
    </source>
</evidence>
<accession>A0A382NP72</accession>
<gene>
    <name evidence="2" type="ORF">METZ01_LOCUS314991</name>
</gene>
<reference evidence="2" key="1">
    <citation type="submission" date="2018-05" db="EMBL/GenBank/DDBJ databases">
        <authorList>
            <person name="Lanie J.A."/>
            <person name="Ng W.-L."/>
            <person name="Kazmierczak K.M."/>
            <person name="Andrzejewski T.M."/>
            <person name="Davidsen T.M."/>
            <person name="Wayne K.J."/>
            <person name="Tettelin H."/>
            <person name="Glass J.I."/>
            <person name="Rusch D."/>
            <person name="Podicherti R."/>
            <person name="Tsui H.-C.T."/>
            <person name="Winkler M.E."/>
        </authorList>
    </citation>
    <scope>NUCLEOTIDE SEQUENCE</scope>
</reference>
<keyword evidence="1" id="KW-0472">Membrane</keyword>
<evidence type="ECO:0000313" key="2">
    <source>
        <dbReference type="EMBL" id="SVC62137.1"/>
    </source>
</evidence>
<protein>
    <submittedName>
        <fullName evidence="2">Uncharacterized protein</fullName>
    </submittedName>
</protein>
<proteinExistence type="predicted"/>
<name>A0A382NP72_9ZZZZ</name>
<feature type="non-terminal residue" evidence="2">
    <location>
        <position position="1"/>
    </location>
</feature>
<keyword evidence="1" id="KW-1133">Transmembrane helix</keyword>
<keyword evidence="1" id="KW-0812">Transmembrane</keyword>
<dbReference type="EMBL" id="UINC01101377">
    <property type="protein sequence ID" value="SVC62137.1"/>
    <property type="molecule type" value="Genomic_DNA"/>
</dbReference>
<sequence>VTEPIITLAFGFTSVGLAVSWLAWRA</sequence>
<feature type="transmembrane region" description="Helical" evidence="1">
    <location>
        <begin position="6"/>
        <end position="24"/>
    </location>
</feature>
<organism evidence="2">
    <name type="scientific">marine metagenome</name>
    <dbReference type="NCBI Taxonomy" id="408172"/>
    <lineage>
        <taxon>unclassified sequences</taxon>
        <taxon>metagenomes</taxon>
        <taxon>ecological metagenomes</taxon>
    </lineage>
</organism>
<feature type="non-terminal residue" evidence="2">
    <location>
        <position position="26"/>
    </location>
</feature>
<dbReference type="AlphaFoldDB" id="A0A382NP72"/>